<dbReference type="InterPro" id="IPR045605">
    <property type="entry name" value="KshA-like_C"/>
</dbReference>
<keyword evidence="4" id="KW-0442">Lipid degradation</keyword>
<dbReference type="GO" id="GO:0051537">
    <property type="term" value="F:2 iron, 2 sulfur cluster binding"/>
    <property type="evidence" value="ECO:0007669"/>
    <property type="project" value="UniProtKB-KW"/>
</dbReference>
<keyword evidence="8" id="KW-0753">Steroid metabolism</keyword>
<keyword evidence="13" id="KW-1185">Reference proteome</keyword>
<dbReference type="GO" id="GO:0008203">
    <property type="term" value="P:cholesterol metabolic process"/>
    <property type="evidence" value="ECO:0007669"/>
    <property type="project" value="InterPro"/>
</dbReference>
<dbReference type="EMBL" id="CACSIP010000002">
    <property type="protein sequence ID" value="CAA0089409.1"/>
    <property type="molecule type" value="Genomic_DNA"/>
</dbReference>
<keyword evidence="3" id="KW-0479">Metal-binding</keyword>
<evidence type="ECO:0000256" key="9">
    <source>
        <dbReference type="ARBA" id="ARBA00030944"/>
    </source>
</evidence>
<evidence type="ECO:0000256" key="4">
    <source>
        <dbReference type="ARBA" id="ARBA00022963"/>
    </source>
</evidence>
<evidence type="ECO:0000256" key="1">
    <source>
        <dbReference type="ARBA" id="ARBA00001962"/>
    </source>
</evidence>
<reference evidence="12 13" key="1">
    <citation type="submission" date="2019-11" db="EMBL/GenBank/DDBJ databases">
        <authorList>
            <person name="Holert J."/>
        </authorList>
    </citation>
    <scope>NUCLEOTIDE SEQUENCE [LARGE SCALE GENOMIC DNA]</scope>
    <source>
        <strain evidence="12">BC8_1</strain>
    </source>
</reference>
<dbReference type="PROSITE" id="PS51296">
    <property type="entry name" value="RIESKE"/>
    <property type="match status" value="1"/>
</dbReference>
<dbReference type="AlphaFoldDB" id="A0A5S9NKG6"/>
<evidence type="ECO:0000256" key="7">
    <source>
        <dbReference type="ARBA" id="ARBA00023014"/>
    </source>
</evidence>
<dbReference type="InterPro" id="IPR017941">
    <property type="entry name" value="Rieske_2Fe-2S"/>
</dbReference>
<dbReference type="Pfam" id="PF00355">
    <property type="entry name" value="Rieske"/>
    <property type="match status" value="1"/>
</dbReference>
<dbReference type="Pfam" id="PF19298">
    <property type="entry name" value="KshA_C"/>
    <property type="match status" value="1"/>
</dbReference>
<sequence length="392" mass="43691">METRMSTQIDTAAADVGMIESGTGPARFARGWHCLGLAKSFRDGNPHQIDSFGTALVVFESSDGQLNVLDAYCRHMGGNLAQGTIKGDAVACPFHDWRWGPSGACTGVPYARRAPRLARTRSWPTLERNGLLFVWNDPQRRPPPDDVTIPVLDGYGTGEWTDWSWNSLLVEGSNCREVIDNVVDMAHFYYVHLVKPTFFKNVFENHIASQYMSATGRPDIELDSNYGQQGLLMDSWATYYGPSFMVNGQTLTSGGISSEGLLINCHYPVTANSFVLQWGAIVKKLPGMSDAEGEQLATTFSDSLGDAFMQDVEIWQSKTRVDNPLLCDEDGPVYQLRRWYDQFYVDVEDISPDMVNRFEFEVDTTEAQAKWDDEMALSVAARANQMAPANQT</sequence>
<evidence type="ECO:0000256" key="8">
    <source>
        <dbReference type="ARBA" id="ARBA00023221"/>
    </source>
</evidence>
<comment type="subunit">
    <text evidence="10">Homotrimer. The two-component system 3-ketosteroid-9-alpha-monooxygenase is composed of an oxygenase component KshA and a reductase component KshB.</text>
</comment>
<evidence type="ECO:0000256" key="2">
    <source>
        <dbReference type="ARBA" id="ARBA00022714"/>
    </source>
</evidence>
<dbReference type="Proteomes" id="UP000430146">
    <property type="component" value="Unassembled WGS sequence"/>
</dbReference>
<dbReference type="PANTHER" id="PTHR21266:SF60">
    <property type="entry name" value="3-KETOSTEROID-9-ALPHA-MONOOXYGENASE, OXYGENASE COMPONENT"/>
    <property type="match status" value="1"/>
</dbReference>
<comment type="cofactor">
    <cofactor evidence="1">
        <name>Fe cation</name>
        <dbReference type="ChEBI" id="CHEBI:24875"/>
    </cofactor>
</comment>
<evidence type="ECO:0000256" key="3">
    <source>
        <dbReference type="ARBA" id="ARBA00022723"/>
    </source>
</evidence>
<dbReference type="Gene3D" id="3.90.380.10">
    <property type="entry name" value="Naphthalene 1,2-dioxygenase Alpha Subunit, Chain A, domain 1"/>
    <property type="match status" value="1"/>
</dbReference>
<dbReference type="Gene3D" id="2.102.10.10">
    <property type="entry name" value="Rieske [2Fe-2S] iron-sulphur domain"/>
    <property type="match status" value="1"/>
</dbReference>
<evidence type="ECO:0000259" key="11">
    <source>
        <dbReference type="PROSITE" id="PS51296"/>
    </source>
</evidence>
<keyword evidence="5 12" id="KW-0560">Oxidoreductase</keyword>
<protein>
    <recommendedName>
        <fullName evidence="9">Rieske-type oxygenase</fullName>
    </recommendedName>
</protein>
<dbReference type="GO" id="GO:0046872">
    <property type="term" value="F:metal ion binding"/>
    <property type="evidence" value="ECO:0007669"/>
    <property type="project" value="UniProtKB-KW"/>
</dbReference>
<evidence type="ECO:0000256" key="10">
    <source>
        <dbReference type="ARBA" id="ARBA00046982"/>
    </source>
</evidence>
<name>A0A5S9NKG6_MYCVN</name>
<keyword evidence="7" id="KW-0411">Iron-sulfur</keyword>
<feature type="domain" description="Rieske" evidence="11">
    <location>
        <begin position="32"/>
        <end position="134"/>
    </location>
</feature>
<keyword evidence="8" id="KW-0443">Lipid metabolism</keyword>
<evidence type="ECO:0000256" key="5">
    <source>
        <dbReference type="ARBA" id="ARBA00023002"/>
    </source>
</evidence>
<proteinExistence type="predicted"/>
<dbReference type="GO" id="GO:0016042">
    <property type="term" value="P:lipid catabolic process"/>
    <property type="evidence" value="ECO:0007669"/>
    <property type="project" value="UniProtKB-KW"/>
</dbReference>
<keyword evidence="2" id="KW-0001">2Fe-2S</keyword>
<dbReference type="PANTHER" id="PTHR21266">
    <property type="entry name" value="IRON-SULFUR DOMAIN CONTAINING PROTEIN"/>
    <property type="match status" value="1"/>
</dbReference>
<dbReference type="GO" id="GO:0016705">
    <property type="term" value="F:oxidoreductase activity, acting on paired donors, with incorporation or reduction of molecular oxygen"/>
    <property type="evidence" value="ECO:0007669"/>
    <property type="project" value="UniProtKB-ARBA"/>
</dbReference>
<keyword evidence="6" id="KW-0408">Iron</keyword>
<organism evidence="12 13">
    <name type="scientific">Mycolicibacterium vanbaalenii</name>
    <name type="common">Mycobacterium vanbaalenii</name>
    <dbReference type="NCBI Taxonomy" id="110539"/>
    <lineage>
        <taxon>Bacteria</taxon>
        <taxon>Bacillati</taxon>
        <taxon>Actinomycetota</taxon>
        <taxon>Actinomycetes</taxon>
        <taxon>Mycobacteriales</taxon>
        <taxon>Mycobacteriaceae</taxon>
        <taxon>Mycolicibacterium</taxon>
    </lineage>
</organism>
<dbReference type="InterPro" id="IPR050584">
    <property type="entry name" value="Cholesterol_7-desaturase"/>
</dbReference>
<dbReference type="SUPFAM" id="SSF55961">
    <property type="entry name" value="Bet v1-like"/>
    <property type="match status" value="1"/>
</dbReference>
<dbReference type="SUPFAM" id="SSF50022">
    <property type="entry name" value="ISP domain"/>
    <property type="match status" value="1"/>
</dbReference>
<keyword evidence="12" id="KW-0503">Monooxygenase</keyword>
<evidence type="ECO:0000313" key="13">
    <source>
        <dbReference type="Proteomes" id="UP000430146"/>
    </source>
</evidence>
<dbReference type="InterPro" id="IPR036922">
    <property type="entry name" value="Rieske_2Fe-2S_sf"/>
</dbReference>
<dbReference type="GO" id="GO:0004497">
    <property type="term" value="F:monooxygenase activity"/>
    <property type="evidence" value="ECO:0007669"/>
    <property type="project" value="UniProtKB-KW"/>
</dbReference>
<evidence type="ECO:0000313" key="12">
    <source>
        <dbReference type="EMBL" id="CAA0089409.1"/>
    </source>
</evidence>
<accession>A0A5S9NKG6</accession>
<gene>
    <name evidence="12" type="primary">kshA_3</name>
    <name evidence="12" type="ORF">AELLOGFF_02548</name>
</gene>
<evidence type="ECO:0000256" key="6">
    <source>
        <dbReference type="ARBA" id="ARBA00023004"/>
    </source>
</evidence>